<name>A0A2V0PCD4_9CHLO</name>
<dbReference type="AlphaFoldDB" id="A0A2V0PCD4"/>
<dbReference type="STRING" id="307507.A0A2V0PCD4"/>
<protein>
    <submittedName>
        <fullName evidence="2">Uncharacterized protein</fullName>
    </submittedName>
</protein>
<gene>
    <name evidence="2" type="ORF">Rsub_10437</name>
</gene>
<sequence length="471" mass="45901">MAGGAAGALRGGPDEDSEDAWGGHEGEGEEQRAASGARASSSGGRARPAASLADAWRLAPLLELRLSSGGGGARGGGPVPPLRALALAVLARHVSELAAAAGEGGCGWLPAEAKAALLAAARRRGELSDAVLLALVDGDLACLDVSGTKVSSGALIKAAARAPRLRALDASSAPRVSAAALRRVAALCPGLALLRLGGPGPCRDAAAAALPKIVPAIAPDAVLEDDGGGVSAAAAAEAAAAAAAVAAAAAAVAAAAAAPPRAGVGAASAAAPASAGEAEPAAAAAAAAAADSWEDLADEAGGGSGGSGIEPGAPRDSAAAAAAGPWVAPGAPGRLWALRAVVWPDAPREAREALARLCPRVALNPAAEAAAPLLGQLPRELDPAVALDAAAFEAVGPGAMQDLEEEAARLAAQRGAGPSVAERFRQAFIDRDAARRSRDARLARAEAARAARDRLRRSGGERALTAWLDSM</sequence>
<feature type="compositionally biased region" description="Low complexity" evidence="1">
    <location>
        <begin position="311"/>
        <end position="321"/>
    </location>
</feature>
<evidence type="ECO:0000313" key="2">
    <source>
        <dbReference type="EMBL" id="GBF97514.1"/>
    </source>
</evidence>
<dbReference type="EMBL" id="BDRX01000101">
    <property type="protein sequence ID" value="GBF97514.1"/>
    <property type="molecule type" value="Genomic_DNA"/>
</dbReference>
<reference evidence="2 3" key="1">
    <citation type="journal article" date="2018" name="Sci. Rep.">
        <title>Raphidocelis subcapitata (=Pseudokirchneriella subcapitata) provides an insight into genome evolution and environmental adaptations in the Sphaeropleales.</title>
        <authorList>
            <person name="Suzuki S."/>
            <person name="Yamaguchi H."/>
            <person name="Nakajima N."/>
            <person name="Kawachi M."/>
        </authorList>
    </citation>
    <scope>NUCLEOTIDE SEQUENCE [LARGE SCALE GENOMIC DNA]</scope>
    <source>
        <strain evidence="2 3">NIES-35</strain>
    </source>
</reference>
<feature type="compositionally biased region" description="Gly residues" evidence="1">
    <location>
        <begin position="300"/>
        <end position="309"/>
    </location>
</feature>
<feature type="compositionally biased region" description="Gly residues" evidence="1">
    <location>
        <begin position="1"/>
        <end position="10"/>
    </location>
</feature>
<feature type="compositionally biased region" description="Basic and acidic residues" evidence="1">
    <location>
        <begin position="21"/>
        <end position="32"/>
    </location>
</feature>
<organism evidence="2 3">
    <name type="scientific">Raphidocelis subcapitata</name>
    <dbReference type="NCBI Taxonomy" id="307507"/>
    <lineage>
        <taxon>Eukaryota</taxon>
        <taxon>Viridiplantae</taxon>
        <taxon>Chlorophyta</taxon>
        <taxon>core chlorophytes</taxon>
        <taxon>Chlorophyceae</taxon>
        <taxon>CS clade</taxon>
        <taxon>Sphaeropleales</taxon>
        <taxon>Selenastraceae</taxon>
        <taxon>Raphidocelis</taxon>
    </lineage>
</organism>
<dbReference type="InParanoid" id="A0A2V0PCD4"/>
<feature type="region of interest" description="Disordered" evidence="1">
    <location>
        <begin position="1"/>
        <end position="46"/>
    </location>
</feature>
<evidence type="ECO:0000313" key="3">
    <source>
        <dbReference type="Proteomes" id="UP000247498"/>
    </source>
</evidence>
<dbReference type="Proteomes" id="UP000247498">
    <property type="component" value="Unassembled WGS sequence"/>
</dbReference>
<feature type="compositionally biased region" description="Low complexity" evidence="1">
    <location>
        <begin position="33"/>
        <end position="46"/>
    </location>
</feature>
<proteinExistence type="predicted"/>
<accession>A0A2V0PCD4</accession>
<dbReference type="FunCoup" id="A0A2V0PCD4">
    <property type="interactions" value="172"/>
</dbReference>
<keyword evidence="3" id="KW-1185">Reference proteome</keyword>
<evidence type="ECO:0000256" key="1">
    <source>
        <dbReference type="SAM" id="MobiDB-lite"/>
    </source>
</evidence>
<comment type="caution">
    <text evidence="2">The sequence shown here is derived from an EMBL/GenBank/DDBJ whole genome shotgun (WGS) entry which is preliminary data.</text>
</comment>
<feature type="region of interest" description="Disordered" evidence="1">
    <location>
        <begin position="294"/>
        <end position="321"/>
    </location>
</feature>